<feature type="transmembrane region" description="Helical" evidence="1">
    <location>
        <begin position="139"/>
        <end position="166"/>
    </location>
</feature>
<feature type="transmembrane region" description="Helical" evidence="1">
    <location>
        <begin position="240"/>
        <end position="263"/>
    </location>
</feature>
<dbReference type="PANTHER" id="PTHR38454:SF1">
    <property type="entry name" value="INTEGRAL MEMBRANE PROTEIN"/>
    <property type="match status" value="1"/>
</dbReference>
<feature type="transmembrane region" description="Helical" evidence="1">
    <location>
        <begin position="305"/>
        <end position="322"/>
    </location>
</feature>
<protein>
    <submittedName>
        <fullName evidence="2">YfhO family protein</fullName>
    </submittedName>
</protein>
<dbReference type="Pfam" id="PF09586">
    <property type="entry name" value="YfhO"/>
    <property type="match status" value="1"/>
</dbReference>
<keyword evidence="1" id="KW-0812">Transmembrane</keyword>
<sequence>MKTTIKNHQAWMGPIIAALLAFLVVSAVFISRQITPFGNHNLLISDMGGQYVSFFTAYRHALLQHNFQLYSFSQSLGGNAVPTLAYYLMSPFNLIILAFSAAQIPTGLTIIIMVKIMAIAVTMTCFLQRHFKTTTWSASLFGLAFSLSGFVALNYFTVMWLDALIWLPLVLMGLDHLMRTGHPGQFFGWLWVSIVTDYYLGYMTCLFVVYYFIYQWFITRDQTLSFTQELRQRGHLIGKALLTAILSAISSLFILLPAGLGMLQTAKSAQKLSNYLPTLQFKASILSQLGLGATNFSTRLDHAPTIFSTTLVSLLVLVYFVHPAINRHHRWHTAGFLVALLLSMQIQTLNTVWHLFQKPAGFPYRQSFFVSFALIMVAFAAWQARPKVIATRWQLGLPLSLSLALGLGWLTNHGTINAISLKVGLISIAYVICSAMVLFLTRKTTQIVLLTGLVTTELGGNFWLNLQHSPFGNQTAYAQAYRTEYRQMAAVNDPDGQLYRVENENTLINSAYAYSSHYRNYNDPMLFNFHDLSYYNSTFNNQTRLMLKSLGLYSKNVRRISSSGTNAVSAMLLGLKSTVKLNANGQATTTNLASSVGMGFTVPTSFTALKLLPNSALANQESLLQTLRPSTTPYFANATKVNDHVTYEASAKQYHYLHTVTLKVNATGQLYYNDTTANTKFSTMRVNGKITAPVVNADGHLILRQLGHFKRGTTVKLTFKSTQAQLGTHVHLASLDQAKFKQVYQALQKQAFVPTYHASGLMTTVTGTLNNTTNRHWLYVAIPADAGWVANVNGHTVKTKTVLGGMLAIPVTSGHNQITLTYHVPGLTLGSGLSILSLLSFVGWRRWRRRQA</sequence>
<keyword evidence="1" id="KW-0472">Membrane</keyword>
<gene>
    <name evidence="2" type="ORF">ACFP5Y_09620</name>
</gene>
<comment type="caution">
    <text evidence="2">The sequence shown here is derived from an EMBL/GenBank/DDBJ whole genome shotgun (WGS) entry which is preliminary data.</text>
</comment>
<feature type="transmembrane region" description="Helical" evidence="1">
    <location>
        <begin position="822"/>
        <end position="844"/>
    </location>
</feature>
<name>A0ABW1S0V2_9LACO</name>
<feature type="transmembrane region" description="Helical" evidence="1">
    <location>
        <begin position="416"/>
        <end position="440"/>
    </location>
</feature>
<dbReference type="RefSeq" id="WP_223876642.1">
    <property type="nucleotide sequence ID" value="NZ_BJDJ01000012.1"/>
</dbReference>
<organism evidence="2 3">
    <name type="scientific">Lactiplantibacillus daowaiensis</name>
    <dbReference type="NCBI Taxonomy" id="2559918"/>
    <lineage>
        <taxon>Bacteria</taxon>
        <taxon>Bacillati</taxon>
        <taxon>Bacillota</taxon>
        <taxon>Bacilli</taxon>
        <taxon>Lactobacillales</taxon>
        <taxon>Lactobacillaceae</taxon>
        <taxon>Lactiplantibacillus</taxon>
    </lineage>
</organism>
<evidence type="ECO:0000256" key="1">
    <source>
        <dbReference type="SAM" id="Phobius"/>
    </source>
</evidence>
<dbReference type="Proteomes" id="UP001596282">
    <property type="component" value="Unassembled WGS sequence"/>
</dbReference>
<evidence type="ECO:0000313" key="3">
    <source>
        <dbReference type="Proteomes" id="UP001596282"/>
    </source>
</evidence>
<accession>A0ABW1S0V2</accession>
<feature type="transmembrane region" description="Helical" evidence="1">
    <location>
        <begin position="393"/>
        <end position="410"/>
    </location>
</feature>
<feature type="transmembrane region" description="Helical" evidence="1">
    <location>
        <begin position="12"/>
        <end position="30"/>
    </location>
</feature>
<proteinExistence type="predicted"/>
<dbReference type="PANTHER" id="PTHR38454">
    <property type="entry name" value="INTEGRAL MEMBRANE PROTEIN-RELATED"/>
    <property type="match status" value="1"/>
</dbReference>
<evidence type="ECO:0000313" key="2">
    <source>
        <dbReference type="EMBL" id="MFC6181480.1"/>
    </source>
</evidence>
<keyword evidence="3" id="KW-1185">Reference proteome</keyword>
<dbReference type="InterPro" id="IPR018580">
    <property type="entry name" value="Uncharacterised_YfhO"/>
</dbReference>
<dbReference type="EMBL" id="JBHSSC010000038">
    <property type="protein sequence ID" value="MFC6181480.1"/>
    <property type="molecule type" value="Genomic_DNA"/>
</dbReference>
<keyword evidence="1" id="KW-1133">Transmembrane helix</keyword>
<reference evidence="3" key="1">
    <citation type="journal article" date="2019" name="Int. J. Syst. Evol. Microbiol.">
        <title>The Global Catalogue of Microorganisms (GCM) 10K type strain sequencing project: providing services to taxonomists for standard genome sequencing and annotation.</title>
        <authorList>
            <consortium name="The Broad Institute Genomics Platform"/>
            <consortium name="The Broad Institute Genome Sequencing Center for Infectious Disease"/>
            <person name="Wu L."/>
            <person name="Ma J."/>
        </authorList>
    </citation>
    <scope>NUCLEOTIDE SEQUENCE [LARGE SCALE GENOMIC DNA]</scope>
    <source>
        <strain evidence="3">CCM 8933</strain>
    </source>
</reference>
<feature type="transmembrane region" description="Helical" evidence="1">
    <location>
        <begin position="362"/>
        <end position="381"/>
    </location>
</feature>
<feature type="transmembrane region" description="Helical" evidence="1">
    <location>
        <begin position="186"/>
        <end position="213"/>
    </location>
</feature>